<reference evidence="1 2" key="1">
    <citation type="submission" date="2005-09" db="EMBL/GenBank/DDBJ databases">
        <authorList>
            <person name="Mural R.J."/>
            <person name="Li P.W."/>
            <person name="Adams M.D."/>
            <person name="Amanatides P.G."/>
            <person name="Baden-Tillson H."/>
            <person name="Barnstead M."/>
            <person name="Chin S.H."/>
            <person name="Dew I."/>
            <person name="Evans C.A."/>
            <person name="Ferriera S."/>
            <person name="Flanigan M."/>
            <person name="Fosler C."/>
            <person name="Glodek A."/>
            <person name="Gu Z."/>
            <person name="Holt R.A."/>
            <person name="Jennings D."/>
            <person name="Kraft C.L."/>
            <person name="Lu F."/>
            <person name="Nguyen T."/>
            <person name="Nusskern D.R."/>
            <person name="Pfannkoch C.M."/>
            <person name="Sitter C."/>
            <person name="Sutton G.G."/>
            <person name="Venter J.C."/>
            <person name="Wang Z."/>
            <person name="Woodage T."/>
            <person name="Zheng X.H."/>
            <person name="Zhong F."/>
        </authorList>
    </citation>
    <scope>NUCLEOTIDE SEQUENCE [LARGE SCALE GENOMIC DNA]</scope>
    <source>
        <strain>BN</strain>
        <strain evidence="2">Sprague-Dawley</strain>
    </source>
</reference>
<dbReference type="EMBL" id="CH473964">
    <property type="protein sequence ID" value="EDM01462.1"/>
    <property type="molecule type" value="Genomic_DNA"/>
</dbReference>
<protein>
    <submittedName>
        <fullName evidence="1">RCG29640</fullName>
    </submittedName>
</protein>
<evidence type="ECO:0000313" key="2">
    <source>
        <dbReference type="Proteomes" id="UP000234681"/>
    </source>
</evidence>
<proteinExistence type="predicted"/>
<dbReference type="AlphaFoldDB" id="A6IMX7"/>
<sequence length="42" mass="4812">MAREPRLSCKSHGSTCARLMRSNDHAQHCSMWFSPHLAQQLT</sequence>
<gene>
    <name evidence="1" type="ORF">rCG_29640</name>
</gene>
<name>A6IMX7_RAT</name>
<organism evidence="1 2">
    <name type="scientific">Rattus norvegicus</name>
    <name type="common">Rat</name>
    <dbReference type="NCBI Taxonomy" id="10116"/>
    <lineage>
        <taxon>Eukaryota</taxon>
        <taxon>Metazoa</taxon>
        <taxon>Chordata</taxon>
        <taxon>Craniata</taxon>
        <taxon>Vertebrata</taxon>
        <taxon>Euteleostomi</taxon>
        <taxon>Mammalia</taxon>
        <taxon>Eutheria</taxon>
        <taxon>Euarchontoglires</taxon>
        <taxon>Glires</taxon>
        <taxon>Rodentia</taxon>
        <taxon>Myomorpha</taxon>
        <taxon>Muroidea</taxon>
        <taxon>Muridae</taxon>
        <taxon>Murinae</taxon>
        <taxon>Rattus</taxon>
    </lineage>
</organism>
<dbReference type="Proteomes" id="UP000234681">
    <property type="component" value="Chromosome 4"/>
</dbReference>
<accession>A6IMX7</accession>
<evidence type="ECO:0000313" key="1">
    <source>
        <dbReference type="EMBL" id="EDM01462.1"/>
    </source>
</evidence>